<dbReference type="Proteomes" id="UP000445696">
    <property type="component" value="Unassembled WGS sequence"/>
</dbReference>
<evidence type="ECO:0000256" key="1">
    <source>
        <dbReference type="ARBA" id="ARBA00007789"/>
    </source>
</evidence>
<dbReference type="CDD" id="cd00347">
    <property type="entry name" value="Flavin_utilizing_monoxygenases"/>
    <property type="match status" value="1"/>
</dbReference>
<comment type="similarity">
    <text evidence="1">To bacterial alkanal monooxygenase alpha and beta chains.</text>
</comment>
<gene>
    <name evidence="4" type="ORF">GQF03_12545</name>
</gene>
<dbReference type="PANTHER" id="PTHR30137:SF6">
    <property type="entry name" value="LUCIFERASE-LIKE MONOOXYGENASE"/>
    <property type="match status" value="1"/>
</dbReference>
<dbReference type="InterPro" id="IPR050766">
    <property type="entry name" value="Bact_Lucif_Oxidored"/>
</dbReference>
<evidence type="ECO:0000259" key="3">
    <source>
        <dbReference type="Pfam" id="PF00296"/>
    </source>
</evidence>
<dbReference type="EMBL" id="WTVA01000014">
    <property type="protein sequence ID" value="MZR23157.1"/>
    <property type="molecule type" value="Genomic_DNA"/>
</dbReference>
<dbReference type="GO" id="GO:0016705">
    <property type="term" value="F:oxidoreductase activity, acting on paired donors, with incorporation or reduction of molecular oxygen"/>
    <property type="evidence" value="ECO:0007669"/>
    <property type="project" value="InterPro"/>
</dbReference>
<dbReference type="InterPro" id="IPR011251">
    <property type="entry name" value="Luciferase-like_dom"/>
</dbReference>
<evidence type="ECO:0000256" key="2">
    <source>
        <dbReference type="ARBA" id="ARBA00074555"/>
    </source>
</evidence>
<accession>A0A845MIN2</accession>
<dbReference type="Gene3D" id="3.20.20.30">
    <property type="entry name" value="Luciferase-like domain"/>
    <property type="match status" value="1"/>
</dbReference>
<reference evidence="4 5" key="1">
    <citation type="journal article" date="2014" name="Int. J. Syst. Evol. Microbiol.">
        <title>Sneathiella chungangensis sp. nov., isolated from a marine sand, and emended description of the genus Sneathiella.</title>
        <authorList>
            <person name="Siamphan C."/>
            <person name="Kim H."/>
            <person name="Lee J.S."/>
            <person name="Kim W."/>
        </authorList>
    </citation>
    <scope>NUCLEOTIDE SEQUENCE [LARGE SCALE GENOMIC DNA]</scope>
    <source>
        <strain evidence="4 5">KCTC 32476</strain>
    </source>
</reference>
<dbReference type="OrthoDB" id="9780518at2"/>
<dbReference type="GO" id="GO:0005829">
    <property type="term" value="C:cytosol"/>
    <property type="evidence" value="ECO:0007669"/>
    <property type="project" value="TreeGrafter"/>
</dbReference>
<protein>
    <recommendedName>
        <fullName evidence="2">Luciferase-like monooxygenase</fullName>
    </recommendedName>
</protein>
<dbReference type="Pfam" id="PF00296">
    <property type="entry name" value="Bac_luciferase"/>
    <property type="match status" value="1"/>
</dbReference>
<organism evidence="4 5">
    <name type="scientific">Sneathiella chungangensis</name>
    <dbReference type="NCBI Taxonomy" id="1418234"/>
    <lineage>
        <taxon>Bacteria</taxon>
        <taxon>Pseudomonadati</taxon>
        <taxon>Pseudomonadota</taxon>
        <taxon>Alphaproteobacteria</taxon>
        <taxon>Sneathiellales</taxon>
        <taxon>Sneathiellaceae</taxon>
        <taxon>Sneathiella</taxon>
    </lineage>
</organism>
<feature type="domain" description="Luciferase-like" evidence="3">
    <location>
        <begin position="3"/>
        <end position="294"/>
    </location>
</feature>
<dbReference type="NCBIfam" id="TIGR03558">
    <property type="entry name" value="oxido_grp_1"/>
    <property type="match status" value="1"/>
</dbReference>
<evidence type="ECO:0000313" key="4">
    <source>
        <dbReference type="EMBL" id="MZR23157.1"/>
    </source>
</evidence>
<dbReference type="FunFam" id="3.20.20.30:FF:000002">
    <property type="entry name" value="LLM class flavin-dependent oxidoreductase"/>
    <property type="match status" value="1"/>
</dbReference>
<dbReference type="AlphaFoldDB" id="A0A845MIN2"/>
<keyword evidence="5" id="KW-1185">Reference proteome</keyword>
<sequence>MTRLSVLDLAPITEGGSATQSFKYSVEIAQLAEKLGYTRYWLAEHHNIPGIASAATAVLLAHVGAHTEKIRIGSGGVMLPNHAPLIIAEQFGTLASLYPDRVDLGLGRAPGTDGVTAQALRRNLTASVDTFPRDVLELQQYFADPEPGQRVLAVPGAGLKVPLWILGSSLYGAELAAHFGLPYAFASHFAPTDLRQALFIYRQNFQPSAQLDRPYVMAAMNLQAADTKEEAEVIVTSLMQAVLGLARGRPIKLPPPVAGFAEHLGMQEKAAISRFMTYTALGDADDVSRKLTEFKDETDADEIILTAQIYDHSARLRAIEIAAAAMSALA</sequence>
<dbReference type="SUPFAM" id="SSF51679">
    <property type="entry name" value="Bacterial luciferase-like"/>
    <property type="match status" value="1"/>
</dbReference>
<dbReference type="RefSeq" id="WP_161339625.1">
    <property type="nucleotide sequence ID" value="NZ_JBHSDG010000003.1"/>
</dbReference>
<proteinExistence type="predicted"/>
<name>A0A845MIN2_9PROT</name>
<keyword evidence="4" id="KW-0560">Oxidoreductase</keyword>
<comment type="caution">
    <text evidence="4">The sequence shown here is derived from an EMBL/GenBank/DDBJ whole genome shotgun (WGS) entry which is preliminary data.</text>
</comment>
<dbReference type="PANTHER" id="PTHR30137">
    <property type="entry name" value="LUCIFERASE-LIKE MONOOXYGENASE"/>
    <property type="match status" value="1"/>
</dbReference>
<evidence type="ECO:0000313" key="5">
    <source>
        <dbReference type="Proteomes" id="UP000445696"/>
    </source>
</evidence>
<dbReference type="InterPro" id="IPR019949">
    <property type="entry name" value="CmoO-like"/>
</dbReference>
<dbReference type="InterPro" id="IPR036661">
    <property type="entry name" value="Luciferase-like_sf"/>
</dbReference>